<dbReference type="EMBL" id="SFBL01000213">
    <property type="protein sequence ID" value="TRU20783.1"/>
    <property type="molecule type" value="Genomic_DNA"/>
</dbReference>
<dbReference type="AlphaFoldDB" id="A0A552DF31"/>
<protein>
    <submittedName>
        <fullName evidence="1">Uncharacterized protein</fullName>
    </submittedName>
</protein>
<gene>
    <name evidence="1" type="ORF">EWV81_21400</name>
</gene>
<proteinExistence type="predicted"/>
<reference evidence="1 2" key="1">
    <citation type="submission" date="2019-01" db="EMBL/GenBank/DDBJ databases">
        <title>Coherence of Microcystis species and biogeography revealed through population genomics.</title>
        <authorList>
            <person name="Perez-Carrascal O.M."/>
            <person name="Terrat Y."/>
            <person name="Giani A."/>
            <person name="Fortin N."/>
            <person name="Tromas N."/>
            <person name="Shapiro B.J."/>
        </authorList>
    </citation>
    <scope>NUCLEOTIDE SEQUENCE [LARGE SCALE GENOMIC DNA]</scope>
    <source>
        <strain evidence="1">Ma_SC_T_19800800_S464</strain>
    </source>
</reference>
<evidence type="ECO:0000313" key="1">
    <source>
        <dbReference type="EMBL" id="TRU20783.1"/>
    </source>
</evidence>
<accession>A0A552DF31</accession>
<dbReference type="Proteomes" id="UP000319313">
    <property type="component" value="Unassembled WGS sequence"/>
</dbReference>
<name>A0A552DF31_MICAE</name>
<comment type="caution">
    <text evidence="1">The sequence shown here is derived from an EMBL/GenBank/DDBJ whole genome shotgun (WGS) entry which is preliminary data.</text>
</comment>
<evidence type="ECO:0000313" key="2">
    <source>
        <dbReference type="Proteomes" id="UP000319313"/>
    </source>
</evidence>
<sequence length="61" mass="6647">MQTGRTLCDEVGVGNGRPPNQYPLEYCGVGEAIAVLREQYVVGTVTAKIVQPKPDELKIFP</sequence>
<organism evidence="1 2">
    <name type="scientific">Microcystis aeruginosa Ma_SC_T_19800800_S464</name>
    <dbReference type="NCBI Taxonomy" id="2486257"/>
    <lineage>
        <taxon>Bacteria</taxon>
        <taxon>Bacillati</taxon>
        <taxon>Cyanobacteriota</taxon>
        <taxon>Cyanophyceae</taxon>
        <taxon>Oscillatoriophycideae</taxon>
        <taxon>Chroococcales</taxon>
        <taxon>Microcystaceae</taxon>
        <taxon>Microcystis</taxon>
    </lineage>
</organism>